<accession>A0A6N2LT93</accession>
<organism evidence="1">
    <name type="scientific">Salix viminalis</name>
    <name type="common">Common osier</name>
    <name type="synonym">Basket willow</name>
    <dbReference type="NCBI Taxonomy" id="40686"/>
    <lineage>
        <taxon>Eukaryota</taxon>
        <taxon>Viridiplantae</taxon>
        <taxon>Streptophyta</taxon>
        <taxon>Embryophyta</taxon>
        <taxon>Tracheophyta</taxon>
        <taxon>Spermatophyta</taxon>
        <taxon>Magnoliopsida</taxon>
        <taxon>eudicotyledons</taxon>
        <taxon>Gunneridae</taxon>
        <taxon>Pentapetalae</taxon>
        <taxon>rosids</taxon>
        <taxon>fabids</taxon>
        <taxon>Malpighiales</taxon>
        <taxon>Salicaceae</taxon>
        <taxon>Saliceae</taxon>
        <taxon>Salix</taxon>
    </lineage>
</organism>
<dbReference type="EMBL" id="CAADRP010001446">
    <property type="protein sequence ID" value="VFU38808.1"/>
    <property type="molecule type" value="Genomic_DNA"/>
</dbReference>
<proteinExistence type="predicted"/>
<reference evidence="1" key="1">
    <citation type="submission" date="2019-03" db="EMBL/GenBank/DDBJ databases">
        <authorList>
            <person name="Mank J."/>
            <person name="Almeida P."/>
        </authorList>
    </citation>
    <scope>NUCLEOTIDE SEQUENCE</scope>
    <source>
        <strain evidence="1">78183</strain>
    </source>
</reference>
<dbReference type="AlphaFoldDB" id="A0A6N2LT93"/>
<gene>
    <name evidence="1" type="ORF">SVIM_LOCUS213296</name>
</gene>
<sequence length="187" mass="20593">MGQQKFTVSRQNSEAGHAHSLKNHVLSQLPCGYGGGGGGVVTASWNHCDFYTVLCFNDLTLESFGQAKPDQLILNAETCGHDMEVPGITLNGEASVTRGRYYSRIQSNNVLRRKKLCFSLRIFLEMEEGPLDEKYAKKVGLYCGTTLVGRIFSTGFLGSFEICQHVNCHESVTDTAELYRDDGVDLG</sequence>
<name>A0A6N2LT93_SALVM</name>
<protein>
    <submittedName>
        <fullName evidence="1">Uncharacterized protein</fullName>
    </submittedName>
</protein>
<evidence type="ECO:0000313" key="1">
    <source>
        <dbReference type="EMBL" id="VFU38808.1"/>
    </source>
</evidence>